<evidence type="ECO:0000313" key="1">
    <source>
        <dbReference type="EMBL" id="GAA0162885.1"/>
    </source>
</evidence>
<name>A0AAV3QHA5_LITER</name>
<evidence type="ECO:0000313" key="2">
    <source>
        <dbReference type="Proteomes" id="UP001454036"/>
    </source>
</evidence>
<keyword evidence="2" id="KW-1185">Reference proteome</keyword>
<accession>A0AAV3QHA5</accession>
<comment type="caution">
    <text evidence="1">The sequence shown here is derived from an EMBL/GenBank/DDBJ whole genome shotgun (WGS) entry which is preliminary data.</text>
</comment>
<dbReference type="Proteomes" id="UP001454036">
    <property type="component" value="Unassembled WGS sequence"/>
</dbReference>
<sequence>MSDGNSGLYHQTLRLGEELSQEHLKVVVLEQDLRGLHLQGTTNFNLPREREGLRRAYYQDSPLRYRHASAAVLSDLFLN</sequence>
<protein>
    <submittedName>
        <fullName evidence="1">Uncharacterized protein</fullName>
    </submittedName>
</protein>
<organism evidence="1 2">
    <name type="scientific">Lithospermum erythrorhizon</name>
    <name type="common">Purple gromwell</name>
    <name type="synonym">Lithospermum officinale var. erythrorhizon</name>
    <dbReference type="NCBI Taxonomy" id="34254"/>
    <lineage>
        <taxon>Eukaryota</taxon>
        <taxon>Viridiplantae</taxon>
        <taxon>Streptophyta</taxon>
        <taxon>Embryophyta</taxon>
        <taxon>Tracheophyta</taxon>
        <taxon>Spermatophyta</taxon>
        <taxon>Magnoliopsida</taxon>
        <taxon>eudicotyledons</taxon>
        <taxon>Gunneridae</taxon>
        <taxon>Pentapetalae</taxon>
        <taxon>asterids</taxon>
        <taxon>lamiids</taxon>
        <taxon>Boraginales</taxon>
        <taxon>Boraginaceae</taxon>
        <taxon>Boraginoideae</taxon>
        <taxon>Lithospermeae</taxon>
        <taxon>Lithospermum</taxon>
    </lineage>
</organism>
<reference evidence="1 2" key="1">
    <citation type="submission" date="2024-01" db="EMBL/GenBank/DDBJ databases">
        <title>The complete chloroplast genome sequence of Lithospermum erythrorhizon: insights into the phylogenetic relationship among Boraginaceae species and the maternal lineages of purple gromwells.</title>
        <authorList>
            <person name="Okada T."/>
            <person name="Watanabe K."/>
        </authorList>
    </citation>
    <scope>NUCLEOTIDE SEQUENCE [LARGE SCALE GENOMIC DNA]</scope>
</reference>
<dbReference type="AlphaFoldDB" id="A0AAV3QHA5"/>
<gene>
    <name evidence="1" type="ORF">LIER_39492</name>
</gene>
<proteinExistence type="predicted"/>
<dbReference type="EMBL" id="BAABME010021277">
    <property type="protein sequence ID" value="GAA0162885.1"/>
    <property type="molecule type" value="Genomic_DNA"/>
</dbReference>